<proteinExistence type="predicted"/>
<evidence type="ECO:0000256" key="1">
    <source>
        <dbReference type="SAM" id="Phobius"/>
    </source>
</evidence>
<protein>
    <submittedName>
        <fullName evidence="2">Uncharacterized protein</fullName>
    </submittedName>
</protein>
<accession>A0ABQ9ARC2</accession>
<organism evidence="2 3">
    <name type="scientific">Salix suchowensis</name>
    <dbReference type="NCBI Taxonomy" id="1278906"/>
    <lineage>
        <taxon>Eukaryota</taxon>
        <taxon>Viridiplantae</taxon>
        <taxon>Streptophyta</taxon>
        <taxon>Embryophyta</taxon>
        <taxon>Tracheophyta</taxon>
        <taxon>Spermatophyta</taxon>
        <taxon>Magnoliopsida</taxon>
        <taxon>eudicotyledons</taxon>
        <taxon>Gunneridae</taxon>
        <taxon>Pentapetalae</taxon>
        <taxon>rosids</taxon>
        <taxon>fabids</taxon>
        <taxon>Malpighiales</taxon>
        <taxon>Salicaceae</taxon>
        <taxon>Saliceae</taxon>
        <taxon>Salix</taxon>
    </lineage>
</organism>
<sequence>MIDVTTRKLANTDGKIDDFFLSLISIITIGIGNEVFSIGICFFTRQGGTGWGLGIVVNVVKKPTAGLGALPSKGGGYIVDTLLHCSLDQVRVAPGQDHARLGLEKRV</sequence>
<comment type="caution">
    <text evidence="2">The sequence shown here is derived from an EMBL/GenBank/DDBJ whole genome shotgun (WGS) entry which is preliminary data.</text>
</comment>
<name>A0ABQ9ARC2_9ROSI</name>
<keyword evidence="1" id="KW-0472">Membrane</keyword>
<reference evidence="2" key="1">
    <citation type="submission" date="2022-10" db="EMBL/GenBank/DDBJ databases">
        <authorList>
            <person name="Hyden B.L."/>
            <person name="Feng K."/>
            <person name="Yates T."/>
            <person name="Jawdy S."/>
            <person name="Smart L.B."/>
            <person name="Muchero W."/>
        </authorList>
    </citation>
    <scope>NUCLEOTIDE SEQUENCE</scope>
    <source>
        <tissue evidence="2">Shoot tip</tissue>
    </source>
</reference>
<feature type="transmembrane region" description="Helical" evidence="1">
    <location>
        <begin position="20"/>
        <end position="43"/>
    </location>
</feature>
<evidence type="ECO:0000313" key="3">
    <source>
        <dbReference type="Proteomes" id="UP001141253"/>
    </source>
</evidence>
<reference evidence="2" key="2">
    <citation type="journal article" date="2023" name="Int. J. Mol. Sci.">
        <title>De Novo Assembly and Annotation of 11 Diverse Shrub Willow (Salix) Genomes Reveals Novel Gene Organization in Sex-Linked Regions.</title>
        <authorList>
            <person name="Hyden B."/>
            <person name="Feng K."/>
            <person name="Yates T.B."/>
            <person name="Jawdy S."/>
            <person name="Cereghino C."/>
            <person name="Smart L.B."/>
            <person name="Muchero W."/>
        </authorList>
    </citation>
    <scope>NUCLEOTIDE SEQUENCE</scope>
    <source>
        <tissue evidence="2">Shoot tip</tissue>
    </source>
</reference>
<dbReference type="EMBL" id="JAPFFI010000017">
    <property type="protein sequence ID" value="KAJ6354940.1"/>
    <property type="molecule type" value="Genomic_DNA"/>
</dbReference>
<dbReference type="Proteomes" id="UP001141253">
    <property type="component" value="Chromosome 18"/>
</dbReference>
<keyword evidence="1" id="KW-1133">Transmembrane helix</keyword>
<evidence type="ECO:0000313" key="2">
    <source>
        <dbReference type="EMBL" id="KAJ6354940.1"/>
    </source>
</evidence>
<gene>
    <name evidence="2" type="ORF">OIU77_005526</name>
</gene>
<keyword evidence="3" id="KW-1185">Reference proteome</keyword>
<keyword evidence="1" id="KW-0812">Transmembrane</keyword>